<dbReference type="EMBL" id="SMSJ01000014">
    <property type="protein sequence ID" value="TDH62101.1"/>
    <property type="molecule type" value="Genomic_DNA"/>
</dbReference>
<comment type="subcellular location">
    <subcellularLocation>
        <location evidence="1">Cell membrane</location>
        <topology evidence="1">Multi-pass membrane protein</topology>
    </subcellularLocation>
</comment>
<feature type="transmembrane region" description="Helical" evidence="6">
    <location>
        <begin position="224"/>
        <end position="245"/>
    </location>
</feature>
<evidence type="ECO:0000256" key="5">
    <source>
        <dbReference type="ARBA" id="ARBA00023136"/>
    </source>
</evidence>
<feature type="domain" description="Copper resistance protein D" evidence="7">
    <location>
        <begin position="186"/>
        <end position="284"/>
    </location>
</feature>
<keyword evidence="3 6" id="KW-0812">Transmembrane</keyword>
<evidence type="ECO:0000256" key="2">
    <source>
        <dbReference type="ARBA" id="ARBA00022475"/>
    </source>
</evidence>
<feature type="transmembrane region" description="Helical" evidence="6">
    <location>
        <begin position="22"/>
        <end position="43"/>
    </location>
</feature>
<evidence type="ECO:0000256" key="3">
    <source>
        <dbReference type="ARBA" id="ARBA00022692"/>
    </source>
</evidence>
<keyword evidence="5 6" id="KW-0472">Membrane</keyword>
<evidence type="ECO:0000256" key="4">
    <source>
        <dbReference type="ARBA" id="ARBA00022989"/>
    </source>
</evidence>
<dbReference type="Proteomes" id="UP000295096">
    <property type="component" value="Unassembled WGS sequence"/>
</dbReference>
<feature type="transmembrane region" description="Helical" evidence="6">
    <location>
        <begin position="55"/>
        <end position="75"/>
    </location>
</feature>
<comment type="caution">
    <text evidence="8">The sequence shown here is derived from an EMBL/GenBank/DDBJ whole genome shotgun (WGS) entry which is preliminary data.</text>
</comment>
<keyword evidence="9" id="KW-1185">Reference proteome</keyword>
<dbReference type="Pfam" id="PF05425">
    <property type="entry name" value="CopD"/>
    <property type="match status" value="1"/>
</dbReference>
<organism evidence="8 9">
    <name type="scientific">Dankookia rubra</name>
    <dbReference type="NCBI Taxonomy" id="1442381"/>
    <lineage>
        <taxon>Bacteria</taxon>
        <taxon>Pseudomonadati</taxon>
        <taxon>Pseudomonadota</taxon>
        <taxon>Alphaproteobacteria</taxon>
        <taxon>Acetobacterales</taxon>
        <taxon>Roseomonadaceae</taxon>
        <taxon>Dankookia</taxon>
    </lineage>
</organism>
<evidence type="ECO:0000259" key="7">
    <source>
        <dbReference type="Pfam" id="PF05425"/>
    </source>
</evidence>
<dbReference type="AlphaFoldDB" id="A0A4R5QHJ8"/>
<name>A0A4R5QHJ8_9PROT</name>
<dbReference type="PANTHER" id="PTHR34820">
    <property type="entry name" value="INNER MEMBRANE PROTEIN YEBZ"/>
    <property type="match status" value="1"/>
</dbReference>
<accession>A0A4R5QHJ8</accession>
<evidence type="ECO:0000313" key="9">
    <source>
        <dbReference type="Proteomes" id="UP000295096"/>
    </source>
</evidence>
<proteinExistence type="predicted"/>
<dbReference type="InterPro" id="IPR032694">
    <property type="entry name" value="CopC/D"/>
</dbReference>
<evidence type="ECO:0000256" key="1">
    <source>
        <dbReference type="ARBA" id="ARBA00004651"/>
    </source>
</evidence>
<feature type="transmembrane region" description="Helical" evidence="6">
    <location>
        <begin position="122"/>
        <end position="140"/>
    </location>
</feature>
<sequence>MILALLRTGEVGWGGLAVALRAAYYAGSLGGAGLAFFALLFGARREAVDGARLRRWAVGAALLGLVAGGGVLAAQEGELTGGETLLDPEVWGVVLASRAGASYGLGGVGLLLVASLGLGPRWTVPAAAGGVVVCASYTLLGHTTELAPRPLFSGLLLVHLLVAAYWVGSLLPLAWAARRDGSGAARLVEDWARVASAAVPVLVAAGLLLALRILGGVGELLGSWYGWALLSKVSLVAVLFGFAVWHRFRLTPALAARAPGAGARLARSVAAEAVVALLVLWAAAEMVSTSPGGMQGMG</sequence>
<feature type="transmembrane region" description="Helical" evidence="6">
    <location>
        <begin position="197"/>
        <end position="218"/>
    </location>
</feature>
<dbReference type="GO" id="GO:0006825">
    <property type="term" value="P:copper ion transport"/>
    <property type="evidence" value="ECO:0007669"/>
    <property type="project" value="InterPro"/>
</dbReference>
<protein>
    <submittedName>
        <fullName evidence="8">Copper resistance protein</fullName>
    </submittedName>
</protein>
<dbReference type="GO" id="GO:0005886">
    <property type="term" value="C:plasma membrane"/>
    <property type="evidence" value="ECO:0007669"/>
    <property type="project" value="UniProtKB-SubCell"/>
</dbReference>
<dbReference type="RefSeq" id="WP_133289042.1">
    <property type="nucleotide sequence ID" value="NZ_SMSJ01000014.1"/>
</dbReference>
<evidence type="ECO:0000256" key="6">
    <source>
        <dbReference type="SAM" id="Phobius"/>
    </source>
</evidence>
<keyword evidence="2" id="KW-1003">Cell membrane</keyword>
<feature type="transmembrane region" description="Helical" evidence="6">
    <location>
        <begin position="152"/>
        <end position="176"/>
    </location>
</feature>
<reference evidence="8 9" key="1">
    <citation type="journal article" date="2016" name="J. Microbiol.">
        <title>Dankookia rubra gen. nov., sp. nov., an alphaproteobacterium isolated from sediment of a shallow stream.</title>
        <authorList>
            <person name="Kim W.H."/>
            <person name="Kim D.H."/>
            <person name="Kang K."/>
            <person name="Ahn T.Y."/>
        </authorList>
    </citation>
    <scope>NUCLEOTIDE SEQUENCE [LARGE SCALE GENOMIC DNA]</scope>
    <source>
        <strain evidence="8 9">JCM30602</strain>
    </source>
</reference>
<feature type="transmembrane region" description="Helical" evidence="6">
    <location>
        <begin position="265"/>
        <end position="284"/>
    </location>
</feature>
<dbReference type="InterPro" id="IPR008457">
    <property type="entry name" value="Cu-R_CopD_dom"/>
</dbReference>
<gene>
    <name evidence="8" type="ORF">E2C06_13025</name>
</gene>
<evidence type="ECO:0000313" key="8">
    <source>
        <dbReference type="EMBL" id="TDH62101.1"/>
    </source>
</evidence>
<dbReference type="PANTHER" id="PTHR34820:SF4">
    <property type="entry name" value="INNER MEMBRANE PROTEIN YEBZ"/>
    <property type="match status" value="1"/>
</dbReference>
<feature type="transmembrane region" description="Helical" evidence="6">
    <location>
        <begin position="95"/>
        <end position="115"/>
    </location>
</feature>
<keyword evidence="4 6" id="KW-1133">Transmembrane helix</keyword>